<dbReference type="Gene3D" id="3.30.530.20">
    <property type="match status" value="1"/>
</dbReference>
<gene>
    <name evidence="1" type="ORF">GCM10009754_20230</name>
</gene>
<keyword evidence="2" id="KW-1185">Reference proteome</keyword>
<dbReference type="RefSeq" id="WP_344415991.1">
    <property type="nucleotide sequence ID" value="NZ_BAAANN010000006.1"/>
</dbReference>
<dbReference type="Pfam" id="PF10604">
    <property type="entry name" value="Polyketide_cyc2"/>
    <property type="match status" value="1"/>
</dbReference>
<dbReference type="Proteomes" id="UP001501116">
    <property type="component" value="Unassembled WGS sequence"/>
</dbReference>
<reference evidence="1 2" key="1">
    <citation type="journal article" date="2019" name="Int. J. Syst. Evol. Microbiol.">
        <title>The Global Catalogue of Microorganisms (GCM) 10K type strain sequencing project: providing services to taxonomists for standard genome sequencing and annotation.</title>
        <authorList>
            <consortium name="The Broad Institute Genomics Platform"/>
            <consortium name="The Broad Institute Genome Sequencing Center for Infectious Disease"/>
            <person name="Wu L."/>
            <person name="Ma J."/>
        </authorList>
    </citation>
    <scope>NUCLEOTIDE SEQUENCE [LARGE SCALE GENOMIC DNA]</scope>
    <source>
        <strain evidence="1 2">JCM 14545</strain>
    </source>
</reference>
<dbReference type="EMBL" id="BAAANN010000006">
    <property type="protein sequence ID" value="GAA1951350.1"/>
    <property type="molecule type" value="Genomic_DNA"/>
</dbReference>
<evidence type="ECO:0000313" key="1">
    <source>
        <dbReference type="EMBL" id="GAA1951350.1"/>
    </source>
</evidence>
<evidence type="ECO:0000313" key="2">
    <source>
        <dbReference type="Proteomes" id="UP001501116"/>
    </source>
</evidence>
<organism evidence="1 2">
    <name type="scientific">Amycolatopsis minnesotensis</name>
    <dbReference type="NCBI Taxonomy" id="337894"/>
    <lineage>
        <taxon>Bacteria</taxon>
        <taxon>Bacillati</taxon>
        <taxon>Actinomycetota</taxon>
        <taxon>Actinomycetes</taxon>
        <taxon>Pseudonocardiales</taxon>
        <taxon>Pseudonocardiaceae</taxon>
        <taxon>Amycolatopsis</taxon>
    </lineage>
</organism>
<dbReference type="InterPro" id="IPR023393">
    <property type="entry name" value="START-like_dom_sf"/>
</dbReference>
<dbReference type="SUPFAM" id="SSF55961">
    <property type="entry name" value="Bet v1-like"/>
    <property type="match status" value="1"/>
</dbReference>
<proteinExistence type="predicted"/>
<name>A0ABN2QGD3_9PSEU</name>
<protein>
    <submittedName>
        <fullName evidence="1">SRPBCC family protein</fullName>
    </submittedName>
</protein>
<sequence length="166" mass="18825">MKLAEGPTTEVEVRIEAAPAEVWRWVCDIELPARFSKEFQGASWHPDTAAPAVGARFVGRNRHPQIGEWETTSHVVRYEEPVVLEWAVQDPANPAASWRFELEPDGDGTLLRQWVRLGPGWSGLTVAIDRRPDKEDKIIQRRLDEHRENMLATVAGIKELAERAAR</sequence>
<dbReference type="InterPro" id="IPR019587">
    <property type="entry name" value="Polyketide_cyclase/dehydratase"/>
</dbReference>
<accession>A0ABN2QGD3</accession>
<comment type="caution">
    <text evidence="1">The sequence shown here is derived from an EMBL/GenBank/DDBJ whole genome shotgun (WGS) entry which is preliminary data.</text>
</comment>